<name>K3Z1Q3_SETIT</name>
<proteinExistence type="predicted"/>
<protein>
    <submittedName>
        <fullName evidence="1">Uncharacterized protein</fullName>
    </submittedName>
</protein>
<reference evidence="2" key="1">
    <citation type="journal article" date="2012" name="Nat. Biotechnol.">
        <title>Reference genome sequence of the model plant Setaria.</title>
        <authorList>
            <person name="Bennetzen J.L."/>
            <person name="Schmutz J."/>
            <person name="Wang H."/>
            <person name="Percifield R."/>
            <person name="Hawkins J."/>
            <person name="Pontaroli A.C."/>
            <person name="Estep M."/>
            <person name="Feng L."/>
            <person name="Vaughn J.N."/>
            <person name="Grimwood J."/>
            <person name="Jenkins J."/>
            <person name="Barry K."/>
            <person name="Lindquist E."/>
            <person name="Hellsten U."/>
            <person name="Deshpande S."/>
            <person name="Wang X."/>
            <person name="Wu X."/>
            <person name="Mitros T."/>
            <person name="Triplett J."/>
            <person name="Yang X."/>
            <person name="Ye C.Y."/>
            <person name="Mauro-Herrera M."/>
            <person name="Wang L."/>
            <person name="Li P."/>
            <person name="Sharma M."/>
            <person name="Sharma R."/>
            <person name="Ronald P.C."/>
            <person name="Panaud O."/>
            <person name="Kellogg E.A."/>
            <person name="Brutnell T.P."/>
            <person name="Doust A.N."/>
            <person name="Tuskan G.A."/>
            <person name="Rokhsar D."/>
            <person name="Devos K.M."/>
        </authorList>
    </citation>
    <scope>NUCLEOTIDE SEQUENCE [LARGE SCALE GENOMIC DNA]</scope>
    <source>
        <strain evidence="2">cv. Yugu1</strain>
    </source>
</reference>
<accession>K3Z1Q3</accession>
<dbReference type="AlphaFoldDB" id="K3Z1Q3"/>
<evidence type="ECO:0000313" key="1">
    <source>
        <dbReference type="EnsemblPlants" id="KQL29071"/>
    </source>
</evidence>
<dbReference type="Proteomes" id="UP000004995">
    <property type="component" value="Unassembled WGS sequence"/>
</dbReference>
<evidence type="ECO:0000313" key="2">
    <source>
        <dbReference type="Proteomes" id="UP000004995"/>
    </source>
</evidence>
<dbReference type="Gramene" id="KQL29071">
    <property type="protein sequence ID" value="KQL29071"/>
    <property type="gene ID" value="SETIT_020471mg"/>
</dbReference>
<dbReference type="InParanoid" id="K3Z1Q3"/>
<dbReference type="EnsemblPlants" id="KQL29071">
    <property type="protein sequence ID" value="KQL29071"/>
    <property type="gene ID" value="SETIT_020471mg"/>
</dbReference>
<dbReference type="EMBL" id="AGNK02000162">
    <property type="status" value="NOT_ANNOTATED_CDS"/>
    <property type="molecule type" value="Genomic_DNA"/>
</dbReference>
<reference evidence="1" key="2">
    <citation type="submission" date="2018-08" db="UniProtKB">
        <authorList>
            <consortium name="EnsemblPlants"/>
        </authorList>
    </citation>
    <scope>IDENTIFICATION</scope>
    <source>
        <strain evidence="1">Yugu1</strain>
    </source>
</reference>
<organism evidence="1 2">
    <name type="scientific">Setaria italica</name>
    <name type="common">Foxtail millet</name>
    <name type="synonym">Panicum italicum</name>
    <dbReference type="NCBI Taxonomy" id="4555"/>
    <lineage>
        <taxon>Eukaryota</taxon>
        <taxon>Viridiplantae</taxon>
        <taxon>Streptophyta</taxon>
        <taxon>Embryophyta</taxon>
        <taxon>Tracheophyta</taxon>
        <taxon>Spermatophyta</taxon>
        <taxon>Magnoliopsida</taxon>
        <taxon>Liliopsida</taxon>
        <taxon>Poales</taxon>
        <taxon>Poaceae</taxon>
        <taxon>PACMAD clade</taxon>
        <taxon>Panicoideae</taxon>
        <taxon>Panicodae</taxon>
        <taxon>Paniceae</taxon>
        <taxon>Cenchrinae</taxon>
        <taxon>Setaria</taxon>
    </lineage>
</organism>
<sequence length="44" mass="4457">MIIDHTSSGCCVACLDFCSGSGTLLDGAASESDASLVFCPEDEV</sequence>
<keyword evidence="2" id="KW-1185">Reference proteome</keyword>
<dbReference type="HOGENOM" id="CLU_3225513_0_0_1"/>